<dbReference type="EMBL" id="AEVG01000040">
    <property type="protein sequence ID" value="EFX92377.1"/>
    <property type="molecule type" value="Genomic_DNA"/>
</dbReference>
<dbReference type="Proteomes" id="UP000005467">
    <property type="component" value="Unassembled WGS sequence"/>
</dbReference>
<protein>
    <submittedName>
        <fullName evidence="2">Uncharacterized protein</fullName>
    </submittedName>
</protein>
<dbReference type="HOGENOM" id="CLU_3131419_0_0_6"/>
<comment type="caution">
    <text evidence="2">The sequence shown here is derived from an EMBL/GenBank/DDBJ whole genome shotgun (WGS) entry which is preliminary data.</text>
</comment>
<sequence length="49" mass="5829">MLSLLFIMLENLINLSLDELIMLFKAIESIFDSFTFFVLSFVIWRGIRK</sequence>
<gene>
    <name evidence="2" type="ORF">HMPREF0027_0587</name>
</gene>
<feature type="transmembrane region" description="Helical" evidence="1">
    <location>
        <begin position="20"/>
        <end position="44"/>
    </location>
</feature>
<evidence type="ECO:0000256" key="1">
    <source>
        <dbReference type="SAM" id="Phobius"/>
    </source>
</evidence>
<keyword evidence="1" id="KW-1133">Transmembrane helix</keyword>
<dbReference type="AlphaFoldDB" id="E8KFH0"/>
<accession>E8KFH0</accession>
<keyword evidence="1" id="KW-0812">Transmembrane</keyword>
<reference evidence="2 3" key="1">
    <citation type="submission" date="2011-01" db="EMBL/GenBank/DDBJ databases">
        <authorList>
            <person name="Muzny D."/>
            <person name="Qin X."/>
            <person name="Deng J."/>
            <person name="Jiang H."/>
            <person name="Liu Y."/>
            <person name="Qu J."/>
            <person name="Song X.-Z."/>
            <person name="Zhang L."/>
            <person name="Thornton R."/>
            <person name="Coyle M."/>
            <person name="Francisco L."/>
            <person name="Jackson L."/>
            <person name="Javaid M."/>
            <person name="Korchina V."/>
            <person name="Kovar C."/>
            <person name="Mata R."/>
            <person name="Mathew T."/>
            <person name="Ngo R."/>
            <person name="Nguyen L."/>
            <person name="Nguyen N."/>
            <person name="Okwuonu G."/>
            <person name="Ongeri F."/>
            <person name="Pham C."/>
            <person name="Simmons D."/>
            <person name="Wilczek-Boney K."/>
            <person name="Hale W."/>
            <person name="Jakkamsetti A."/>
            <person name="Pham P."/>
            <person name="Ruth R."/>
            <person name="San Lucas F."/>
            <person name="Warren J."/>
            <person name="Zhang J."/>
            <person name="Zhao Z."/>
            <person name="Zhou C."/>
            <person name="Zhu D."/>
            <person name="Lee S."/>
            <person name="Bess C."/>
            <person name="Blankenburg K."/>
            <person name="Forbes L."/>
            <person name="Fu Q."/>
            <person name="Gubbala S."/>
            <person name="Hirani K."/>
            <person name="Jayaseelan J.C."/>
            <person name="Lara F."/>
            <person name="Munidasa M."/>
            <person name="Palculict T."/>
            <person name="Patil S."/>
            <person name="Pu L.-L."/>
            <person name="Saada N."/>
            <person name="Tang L."/>
            <person name="Weissenberger G."/>
            <person name="Zhu Y."/>
            <person name="Hemphill L."/>
            <person name="Shang Y."/>
            <person name="Youmans B."/>
            <person name="Ayvaz T."/>
            <person name="Ross M."/>
            <person name="Santibanez J."/>
            <person name="Aqrawi P."/>
            <person name="Gross S."/>
            <person name="Joshi V."/>
            <person name="Fowler G."/>
            <person name="Nazareth L."/>
            <person name="Reid J."/>
            <person name="Worley K."/>
            <person name="Petrosino J."/>
            <person name="Highlander S."/>
            <person name="Gibbs R."/>
        </authorList>
    </citation>
    <scope>NUCLEOTIDE SEQUENCE [LARGE SCALE GENOMIC DNA]</scope>
    <source>
        <strain evidence="2 3">ATCC 25976</strain>
    </source>
</reference>
<evidence type="ECO:0000313" key="3">
    <source>
        <dbReference type="Proteomes" id="UP000005467"/>
    </source>
</evidence>
<evidence type="ECO:0000313" key="2">
    <source>
        <dbReference type="EMBL" id="EFX92377.1"/>
    </source>
</evidence>
<organism evidence="2 3">
    <name type="scientific">Actinobacillus ureae ATCC 25976</name>
    <dbReference type="NCBI Taxonomy" id="887324"/>
    <lineage>
        <taxon>Bacteria</taxon>
        <taxon>Pseudomonadati</taxon>
        <taxon>Pseudomonadota</taxon>
        <taxon>Gammaproteobacteria</taxon>
        <taxon>Pasteurellales</taxon>
        <taxon>Pasteurellaceae</taxon>
        <taxon>Actinobacillus</taxon>
    </lineage>
</organism>
<keyword evidence="1" id="KW-0472">Membrane</keyword>
<keyword evidence="3" id="KW-1185">Reference proteome</keyword>
<name>E8KFH0_9PAST</name>
<proteinExistence type="predicted"/>